<dbReference type="RefSeq" id="WP_094015705.1">
    <property type="nucleotide sequence ID" value="NZ_NMQW01000021.1"/>
</dbReference>
<dbReference type="OrthoDB" id="852169at2"/>
<organism evidence="1 2">
    <name type="scientific">Paenibacillus rigui</name>
    <dbReference type="NCBI Taxonomy" id="554312"/>
    <lineage>
        <taxon>Bacteria</taxon>
        <taxon>Bacillati</taxon>
        <taxon>Bacillota</taxon>
        <taxon>Bacilli</taxon>
        <taxon>Bacillales</taxon>
        <taxon>Paenibacillaceae</taxon>
        <taxon>Paenibacillus</taxon>
    </lineage>
</organism>
<proteinExistence type="predicted"/>
<name>A0A229URI1_9BACL</name>
<accession>A0A229URI1</accession>
<evidence type="ECO:0008006" key="3">
    <source>
        <dbReference type="Google" id="ProtNLM"/>
    </source>
</evidence>
<evidence type="ECO:0000313" key="2">
    <source>
        <dbReference type="Proteomes" id="UP000215509"/>
    </source>
</evidence>
<dbReference type="EMBL" id="NMQW01000021">
    <property type="protein sequence ID" value="OXM85509.1"/>
    <property type="molecule type" value="Genomic_DNA"/>
</dbReference>
<sequence>MIYYESPQADVEWNETLNSVVVTWKGFAQGEKFQEPLNKALNLSKQKKAEKWLIDTRYASASTQNDQKWIAEQWHPNLMETGLRSLAIVKPNKTVANLSINRTISDLVISYAVEHFTTLDEASIWLLKRQAG</sequence>
<gene>
    <name evidence="1" type="ORF">CF651_15130</name>
</gene>
<dbReference type="AlphaFoldDB" id="A0A229URI1"/>
<comment type="caution">
    <text evidence="1">The sequence shown here is derived from an EMBL/GenBank/DDBJ whole genome shotgun (WGS) entry which is preliminary data.</text>
</comment>
<reference evidence="1 2" key="1">
    <citation type="submission" date="2017-07" db="EMBL/GenBank/DDBJ databases">
        <title>Genome sequencing and assembly of Paenibacillus rigui.</title>
        <authorList>
            <person name="Mayilraj S."/>
        </authorList>
    </citation>
    <scope>NUCLEOTIDE SEQUENCE [LARGE SCALE GENOMIC DNA]</scope>
    <source>
        <strain evidence="1 2">JCM 16352</strain>
    </source>
</reference>
<evidence type="ECO:0000313" key="1">
    <source>
        <dbReference type="EMBL" id="OXM85509.1"/>
    </source>
</evidence>
<dbReference type="Proteomes" id="UP000215509">
    <property type="component" value="Unassembled WGS sequence"/>
</dbReference>
<keyword evidence="2" id="KW-1185">Reference proteome</keyword>
<protein>
    <recommendedName>
        <fullName evidence="3">STAS/SEC14 domain-containing protein</fullName>
    </recommendedName>
</protein>